<keyword evidence="3" id="KW-0004">4Fe-4S</keyword>
<keyword evidence="8" id="KW-0949">S-adenosyl-L-methionine</keyword>
<dbReference type="Gene3D" id="3.20.20.70">
    <property type="entry name" value="Aldolase class I"/>
    <property type="match status" value="1"/>
</dbReference>
<gene>
    <name evidence="15" type="ORF">METZ01_LOCUS153641</name>
</gene>
<evidence type="ECO:0000256" key="8">
    <source>
        <dbReference type="ARBA" id="ARBA00022691"/>
    </source>
</evidence>
<dbReference type="GO" id="GO:0051539">
    <property type="term" value="F:4 iron, 4 sulfur cluster binding"/>
    <property type="evidence" value="ECO:0007669"/>
    <property type="project" value="UniProtKB-KW"/>
</dbReference>
<dbReference type="SUPFAM" id="SSF102114">
    <property type="entry name" value="Radical SAM enzymes"/>
    <property type="match status" value="1"/>
</dbReference>
<reference evidence="15" key="1">
    <citation type="submission" date="2018-05" db="EMBL/GenBank/DDBJ databases">
        <authorList>
            <person name="Lanie J.A."/>
            <person name="Ng W.-L."/>
            <person name="Kazmierczak K.M."/>
            <person name="Andrzejewski T.M."/>
            <person name="Davidsen T.M."/>
            <person name="Wayne K.J."/>
            <person name="Tettelin H."/>
            <person name="Glass J.I."/>
            <person name="Rusch D."/>
            <person name="Podicherti R."/>
            <person name="Tsui H.-C.T."/>
            <person name="Winkler M.E."/>
        </authorList>
    </citation>
    <scope>NUCLEOTIDE SEQUENCE</scope>
</reference>
<dbReference type="GO" id="GO:0070475">
    <property type="term" value="P:rRNA base methylation"/>
    <property type="evidence" value="ECO:0007669"/>
    <property type="project" value="InterPro"/>
</dbReference>
<dbReference type="InterPro" id="IPR040072">
    <property type="entry name" value="Methyltransferase_A"/>
</dbReference>
<keyword evidence="12" id="KW-0411">Iron-sulfur</keyword>
<evidence type="ECO:0000256" key="2">
    <source>
        <dbReference type="ARBA" id="ARBA00004496"/>
    </source>
</evidence>
<dbReference type="InterPro" id="IPR007197">
    <property type="entry name" value="rSAM"/>
</dbReference>
<dbReference type="SFLD" id="SFLDG01062">
    <property type="entry name" value="methyltransferase_(Class_A)"/>
    <property type="match status" value="1"/>
</dbReference>
<evidence type="ECO:0000256" key="6">
    <source>
        <dbReference type="ARBA" id="ARBA00022603"/>
    </source>
</evidence>
<dbReference type="GO" id="GO:0046872">
    <property type="term" value="F:metal ion binding"/>
    <property type="evidence" value="ECO:0007669"/>
    <property type="project" value="UniProtKB-KW"/>
</dbReference>
<evidence type="ECO:0000256" key="7">
    <source>
        <dbReference type="ARBA" id="ARBA00022679"/>
    </source>
</evidence>
<name>A0A382AIF9_9ZZZZ</name>
<dbReference type="PROSITE" id="PS51918">
    <property type="entry name" value="RADICAL_SAM"/>
    <property type="match status" value="1"/>
</dbReference>
<feature type="domain" description="Radical SAM core" evidence="14">
    <location>
        <begin position="106"/>
        <end position="337"/>
    </location>
</feature>
<evidence type="ECO:0000256" key="1">
    <source>
        <dbReference type="ARBA" id="ARBA00001966"/>
    </source>
</evidence>
<dbReference type="PANTHER" id="PTHR30544:SF5">
    <property type="entry name" value="RADICAL SAM CORE DOMAIN-CONTAINING PROTEIN"/>
    <property type="match status" value="1"/>
</dbReference>
<evidence type="ECO:0000256" key="11">
    <source>
        <dbReference type="ARBA" id="ARBA00023004"/>
    </source>
</evidence>
<protein>
    <recommendedName>
        <fullName evidence="14">Radical SAM core domain-containing protein</fullName>
    </recommendedName>
</protein>
<dbReference type="InterPro" id="IPR048641">
    <property type="entry name" value="RlmN_N"/>
</dbReference>
<evidence type="ECO:0000256" key="13">
    <source>
        <dbReference type="ARBA" id="ARBA00023157"/>
    </source>
</evidence>
<dbReference type="InterPro" id="IPR006638">
    <property type="entry name" value="Elp3/MiaA/NifB-like_rSAM"/>
</dbReference>
<accession>A0A382AIF9</accession>
<dbReference type="GO" id="GO:0005737">
    <property type="term" value="C:cytoplasm"/>
    <property type="evidence" value="ECO:0007669"/>
    <property type="project" value="UniProtKB-SubCell"/>
</dbReference>
<comment type="subcellular location">
    <subcellularLocation>
        <location evidence="2">Cytoplasm</location>
    </subcellularLocation>
</comment>
<keyword evidence="7" id="KW-0808">Transferase</keyword>
<dbReference type="Pfam" id="PF04055">
    <property type="entry name" value="Radical_SAM"/>
    <property type="match status" value="1"/>
</dbReference>
<dbReference type="InterPro" id="IPR013785">
    <property type="entry name" value="Aldolase_TIM"/>
</dbReference>
<evidence type="ECO:0000256" key="12">
    <source>
        <dbReference type="ARBA" id="ARBA00023014"/>
    </source>
</evidence>
<evidence type="ECO:0000256" key="3">
    <source>
        <dbReference type="ARBA" id="ARBA00022485"/>
    </source>
</evidence>
<keyword evidence="6" id="KW-0489">Methyltransferase</keyword>
<evidence type="ECO:0000256" key="9">
    <source>
        <dbReference type="ARBA" id="ARBA00022694"/>
    </source>
</evidence>
<dbReference type="AlphaFoldDB" id="A0A382AIF9"/>
<dbReference type="PIRSF" id="PIRSF006004">
    <property type="entry name" value="CHP00048"/>
    <property type="match status" value="1"/>
</dbReference>
<dbReference type="HAMAP" id="MF_01849">
    <property type="entry name" value="RNA_methyltr_RlmN"/>
    <property type="match status" value="1"/>
</dbReference>
<keyword evidence="5" id="KW-0698">rRNA processing</keyword>
<keyword evidence="9" id="KW-0819">tRNA processing</keyword>
<evidence type="ECO:0000256" key="4">
    <source>
        <dbReference type="ARBA" id="ARBA00022490"/>
    </source>
</evidence>
<evidence type="ECO:0000259" key="14">
    <source>
        <dbReference type="PROSITE" id="PS51918"/>
    </source>
</evidence>
<organism evidence="15">
    <name type="scientific">marine metagenome</name>
    <dbReference type="NCBI Taxonomy" id="408172"/>
    <lineage>
        <taxon>unclassified sequences</taxon>
        <taxon>metagenomes</taxon>
        <taxon>ecological metagenomes</taxon>
    </lineage>
</organism>
<dbReference type="CDD" id="cd01335">
    <property type="entry name" value="Radical_SAM"/>
    <property type="match status" value="1"/>
</dbReference>
<dbReference type="InterPro" id="IPR027492">
    <property type="entry name" value="RNA_MTrfase_RlmN"/>
</dbReference>
<dbReference type="GO" id="GO:0008173">
    <property type="term" value="F:RNA methyltransferase activity"/>
    <property type="evidence" value="ECO:0007669"/>
    <property type="project" value="InterPro"/>
</dbReference>
<dbReference type="EMBL" id="UINC01025355">
    <property type="protein sequence ID" value="SVB00787.1"/>
    <property type="molecule type" value="Genomic_DNA"/>
</dbReference>
<keyword evidence="4" id="KW-0963">Cytoplasm</keyword>
<evidence type="ECO:0000256" key="10">
    <source>
        <dbReference type="ARBA" id="ARBA00022723"/>
    </source>
</evidence>
<comment type="cofactor">
    <cofactor evidence="1">
        <name>[4Fe-4S] cluster</name>
        <dbReference type="ChEBI" id="CHEBI:49883"/>
    </cofactor>
</comment>
<dbReference type="SFLD" id="SFLDS00029">
    <property type="entry name" value="Radical_SAM"/>
    <property type="match status" value="1"/>
</dbReference>
<dbReference type="SMART" id="SM00729">
    <property type="entry name" value="Elp3"/>
    <property type="match status" value="1"/>
</dbReference>
<dbReference type="FunFam" id="3.20.20.70:FF:000014">
    <property type="entry name" value="Probable dual-specificity RNA methyltransferase RlmN"/>
    <property type="match status" value="1"/>
</dbReference>
<sequence>MSEPSQRSLLTDEPPEAWKIPEVPSYRTEQIRQWVYEKGVLDFDAMTNLPADLRLKLADEWDLRPMEQVRVQGSADVTRKILWRLRDGQFIESVLIPATLGKDGTRASRLTLCVSTQVGCSLGCKFCASGLDGLKRNLSTGEIVGQVLLARNEAGKRIDNLVFMGMGEPLANLPALLPALDVILSPKGLGIGARHITLSTCGLVPRILELAGYPAQIRLAISLHGGDDETRERTMPINKRYPLAELLAACETFVHARQKMITFEYILIDGVNDDPAQATLLAAHARRLRAKVNLIPYNTVEGLEWKRPSENRIRTFLQTVEKGRPPAVTLRMEKGHDIDAACGQLRLREETAQGSINS</sequence>
<dbReference type="SFLD" id="SFLDF00275">
    <property type="entry name" value="adenosine_C2_methyltransferase"/>
    <property type="match status" value="1"/>
</dbReference>
<dbReference type="Gene3D" id="1.10.150.530">
    <property type="match status" value="1"/>
</dbReference>
<keyword evidence="11" id="KW-0408">Iron</keyword>
<dbReference type="InterPro" id="IPR058240">
    <property type="entry name" value="rSAM_sf"/>
</dbReference>
<dbReference type="PANTHER" id="PTHR30544">
    <property type="entry name" value="23S RRNA METHYLTRANSFERASE"/>
    <property type="match status" value="1"/>
</dbReference>
<dbReference type="NCBIfam" id="TIGR00048">
    <property type="entry name" value="rRNA_mod_RlmN"/>
    <property type="match status" value="1"/>
</dbReference>
<evidence type="ECO:0000313" key="15">
    <source>
        <dbReference type="EMBL" id="SVB00787.1"/>
    </source>
</evidence>
<keyword evidence="10" id="KW-0479">Metal-binding</keyword>
<proteinExistence type="inferred from homology"/>
<evidence type="ECO:0000256" key="5">
    <source>
        <dbReference type="ARBA" id="ARBA00022552"/>
    </source>
</evidence>
<dbReference type="GO" id="GO:0030488">
    <property type="term" value="P:tRNA methylation"/>
    <property type="evidence" value="ECO:0007669"/>
    <property type="project" value="InterPro"/>
</dbReference>
<keyword evidence="13" id="KW-1015">Disulfide bond</keyword>
<dbReference type="InterPro" id="IPR004383">
    <property type="entry name" value="rRNA_lsu_MTrfase_RlmN/Cfr"/>
</dbReference>
<dbReference type="Pfam" id="PF21016">
    <property type="entry name" value="RlmN_N"/>
    <property type="match status" value="1"/>
</dbReference>